<dbReference type="EMBL" id="RXIC02000025">
    <property type="protein sequence ID" value="KAB1206048.1"/>
    <property type="molecule type" value="Genomic_DNA"/>
</dbReference>
<dbReference type="AlphaFoldDB" id="A0A6A1V1Y7"/>
<dbReference type="Proteomes" id="UP000516437">
    <property type="component" value="Chromosome 7"/>
</dbReference>
<accession>A0A6A1V1Y7</accession>
<evidence type="ECO:0000313" key="2">
    <source>
        <dbReference type="Proteomes" id="UP000516437"/>
    </source>
</evidence>
<name>A0A6A1V1Y7_9ROSI</name>
<evidence type="ECO:0000313" key="1">
    <source>
        <dbReference type="EMBL" id="KAB1206048.1"/>
    </source>
</evidence>
<reference evidence="1 2" key="1">
    <citation type="journal article" date="2019" name="Plant Biotechnol. J.">
        <title>The red bayberry genome and genetic basis of sex determination.</title>
        <authorList>
            <person name="Jia H.M."/>
            <person name="Jia H.J."/>
            <person name="Cai Q.L."/>
            <person name="Wang Y."/>
            <person name="Zhao H.B."/>
            <person name="Yang W.F."/>
            <person name="Wang G.Y."/>
            <person name="Li Y.H."/>
            <person name="Zhan D.L."/>
            <person name="Shen Y.T."/>
            <person name="Niu Q.F."/>
            <person name="Chang L."/>
            <person name="Qiu J."/>
            <person name="Zhao L."/>
            <person name="Xie H.B."/>
            <person name="Fu W.Y."/>
            <person name="Jin J."/>
            <person name="Li X.W."/>
            <person name="Jiao Y."/>
            <person name="Zhou C.C."/>
            <person name="Tu T."/>
            <person name="Chai C.Y."/>
            <person name="Gao J.L."/>
            <person name="Fan L.J."/>
            <person name="van de Weg E."/>
            <person name="Wang J.Y."/>
            <person name="Gao Z.S."/>
        </authorList>
    </citation>
    <scope>NUCLEOTIDE SEQUENCE [LARGE SCALE GENOMIC DNA]</scope>
    <source>
        <tissue evidence="1">Leaves</tissue>
    </source>
</reference>
<protein>
    <submittedName>
        <fullName evidence="1">Uncharacterized protein</fullName>
    </submittedName>
</protein>
<proteinExistence type="predicted"/>
<sequence>MPERLSQCQQPFFMMQGEFESAGTNRVTSLGRLLDGGAEGSCALNHWLCINRGASLTTLEQNYVLLDSTLKEKIATIRKDLTATQEQMPEVKQFMTTTPAQLRMLTKQWTMWRSSWRRYLRLSD</sequence>
<comment type="caution">
    <text evidence="1">The sequence shown here is derived from an EMBL/GenBank/DDBJ whole genome shotgun (WGS) entry which is preliminary data.</text>
</comment>
<gene>
    <name evidence="1" type="ORF">CJ030_MR7G009277</name>
</gene>
<keyword evidence="2" id="KW-1185">Reference proteome</keyword>
<organism evidence="1 2">
    <name type="scientific">Morella rubra</name>
    <name type="common">Chinese bayberry</name>
    <dbReference type="NCBI Taxonomy" id="262757"/>
    <lineage>
        <taxon>Eukaryota</taxon>
        <taxon>Viridiplantae</taxon>
        <taxon>Streptophyta</taxon>
        <taxon>Embryophyta</taxon>
        <taxon>Tracheophyta</taxon>
        <taxon>Spermatophyta</taxon>
        <taxon>Magnoliopsida</taxon>
        <taxon>eudicotyledons</taxon>
        <taxon>Gunneridae</taxon>
        <taxon>Pentapetalae</taxon>
        <taxon>rosids</taxon>
        <taxon>fabids</taxon>
        <taxon>Fagales</taxon>
        <taxon>Myricaceae</taxon>
        <taxon>Morella</taxon>
    </lineage>
</organism>